<keyword evidence="18" id="KW-1185">Reference proteome</keyword>
<dbReference type="RefSeq" id="XP_024341481.1">
    <property type="nucleotide sequence ID" value="XM_024484410.1"/>
</dbReference>
<evidence type="ECO:0000256" key="16">
    <source>
        <dbReference type="SAM" id="SignalP"/>
    </source>
</evidence>
<dbReference type="OrthoDB" id="2789670at2759"/>
<dbReference type="PANTHER" id="PTHR46300">
    <property type="entry name" value="P450, PUTATIVE (EUROFUNG)-RELATED-RELATED"/>
    <property type="match status" value="1"/>
</dbReference>
<dbReference type="PRINTS" id="PR00385">
    <property type="entry name" value="P450"/>
</dbReference>
<dbReference type="InterPro" id="IPR050364">
    <property type="entry name" value="Cytochrome_P450_fung"/>
</dbReference>
<evidence type="ECO:0000256" key="1">
    <source>
        <dbReference type="ARBA" id="ARBA00001971"/>
    </source>
</evidence>
<feature type="region of interest" description="Disordered" evidence="15">
    <location>
        <begin position="261"/>
        <end position="284"/>
    </location>
</feature>
<dbReference type="PROSITE" id="PS00086">
    <property type="entry name" value="CYTOCHROME_P450"/>
    <property type="match status" value="1"/>
</dbReference>
<keyword evidence="8" id="KW-1133">Transmembrane helix</keyword>
<comment type="pathway">
    <text evidence="3">Secondary metabolite biosynthesis.</text>
</comment>
<gene>
    <name evidence="17" type="ORF">POSPLADRAFT_1133898</name>
</gene>
<dbReference type="SUPFAM" id="SSF48264">
    <property type="entry name" value="Cytochrome P450"/>
    <property type="match status" value="1"/>
</dbReference>
<dbReference type="Pfam" id="PF00067">
    <property type="entry name" value="p450"/>
    <property type="match status" value="1"/>
</dbReference>
<name>A0A1X6N7T2_9APHY</name>
<comment type="subcellular location">
    <subcellularLocation>
        <location evidence="2">Membrane</location>
        <topology evidence="2">Single-pass membrane protein</topology>
    </subcellularLocation>
</comment>
<evidence type="ECO:0000256" key="12">
    <source>
        <dbReference type="ARBA" id="ARBA00023136"/>
    </source>
</evidence>
<comment type="cofactor">
    <cofactor evidence="1 13">
        <name>heme</name>
        <dbReference type="ChEBI" id="CHEBI:30413"/>
    </cofactor>
</comment>
<feature type="signal peptide" evidence="16">
    <location>
        <begin position="1"/>
        <end position="19"/>
    </location>
</feature>
<evidence type="ECO:0000256" key="3">
    <source>
        <dbReference type="ARBA" id="ARBA00005179"/>
    </source>
</evidence>
<keyword evidence="5 13" id="KW-0349">Heme</keyword>
<dbReference type="InterPro" id="IPR002401">
    <property type="entry name" value="Cyt_P450_E_grp-I"/>
</dbReference>
<dbReference type="GO" id="GO:0004497">
    <property type="term" value="F:monooxygenase activity"/>
    <property type="evidence" value="ECO:0007669"/>
    <property type="project" value="UniProtKB-KW"/>
</dbReference>
<evidence type="ECO:0000256" key="8">
    <source>
        <dbReference type="ARBA" id="ARBA00022989"/>
    </source>
</evidence>
<dbReference type="PANTHER" id="PTHR46300:SF7">
    <property type="entry name" value="P450, PUTATIVE (EUROFUNG)-RELATED"/>
    <property type="match status" value="1"/>
</dbReference>
<dbReference type="GO" id="GO:0016705">
    <property type="term" value="F:oxidoreductase activity, acting on paired donors, with incorporation or reduction of molecular oxygen"/>
    <property type="evidence" value="ECO:0007669"/>
    <property type="project" value="InterPro"/>
</dbReference>
<evidence type="ECO:0000313" key="17">
    <source>
        <dbReference type="EMBL" id="OSX64687.1"/>
    </source>
</evidence>
<protein>
    <recommendedName>
        <fullName evidence="19">Cytochrome P450</fullName>
    </recommendedName>
</protein>
<dbReference type="InterPro" id="IPR017972">
    <property type="entry name" value="Cyt_P450_CS"/>
</dbReference>
<dbReference type="Proteomes" id="UP000194127">
    <property type="component" value="Unassembled WGS sequence"/>
</dbReference>
<evidence type="ECO:0000313" key="18">
    <source>
        <dbReference type="Proteomes" id="UP000194127"/>
    </source>
</evidence>
<evidence type="ECO:0000256" key="2">
    <source>
        <dbReference type="ARBA" id="ARBA00004167"/>
    </source>
</evidence>
<feature type="chain" id="PRO_5013367186" description="Cytochrome P450" evidence="16">
    <location>
        <begin position="20"/>
        <end position="512"/>
    </location>
</feature>
<evidence type="ECO:0000256" key="7">
    <source>
        <dbReference type="ARBA" id="ARBA00022723"/>
    </source>
</evidence>
<dbReference type="STRING" id="670580.A0A1X6N7T2"/>
<evidence type="ECO:0000256" key="14">
    <source>
        <dbReference type="RuleBase" id="RU000461"/>
    </source>
</evidence>
<dbReference type="PRINTS" id="PR00463">
    <property type="entry name" value="EP450I"/>
</dbReference>
<keyword evidence="11 14" id="KW-0503">Monooxygenase</keyword>
<evidence type="ECO:0000256" key="5">
    <source>
        <dbReference type="ARBA" id="ARBA00022617"/>
    </source>
</evidence>
<evidence type="ECO:0000256" key="13">
    <source>
        <dbReference type="PIRSR" id="PIRSR602401-1"/>
    </source>
</evidence>
<organism evidence="17 18">
    <name type="scientific">Postia placenta MAD-698-R-SB12</name>
    <dbReference type="NCBI Taxonomy" id="670580"/>
    <lineage>
        <taxon>Eukaryota</taxon>
        <taxon>Fungi</taxon>
        <taxon>Dikarya</taxon>
        <taxon>Basidiomycota</taxon>
        <taxon>Agaricomycotina</taxon>
        <taxon>Agaricomycetes</taxon>
        <taxon>Polyporales</taxon>
        <taxon>Adustoporiaceae</taxon>
        <taxon>Rhodonia</taxon>
    </lineage>
</organism>
<dbReference type="GO" id="GO:0020037">
    <property type="term" value="F:heme binding"/>
    <property type="evidence" value="ECO:0007669"/>
    <property type="project" value="InterPro"/>
</dbReference>
<keyword evidence="16" id="KW-0732">Signal</keyword>
<keyword evidence="6" id="KW-0812">Transmembrane</keyword>
<proteinExistence type="inferred from homology"/>
<keyword evidence="9 14" id="KW-0560">Oxidoreductase</keyword>
<evidence type="ECO:0000256" key="6">
    <source>
        <dbReference type="ARBA" id="ARBA00022692"/>
    </source>
</evidence>
<dbReference type="Gene3D" id="1.10.630.10">
    <property type="entry name" value="Cytochrome P450"/>
    <property type="match status" value="1"/>
</dbReference>
<evidence type="ECO:0000256" key="4">
    <source>
        <dbReference type="ARBA" id="ARBA00010617"/>
    </source>
</evidence>
<dbReference type="CDD" id="cd11065">
    <property type="entry name" value="CYP64-like"/>
    <property type="match status" value="1"/>
</dbReference>
<dbReference type="InterPro" id="IPR001128">
    <property type="entry name" value="Cyt_P450"/>
</dbReference>
<evidence type="ECO:0008006" key="19">
    <source>
        <dbReference type="Google" id="ProtNLM"/>
    </source>
</evidence>
<keyword evidence="12" id="KW-0472">Membrane</keyword>
<sequence length="512" mass="57700">MDPPFISVCLCVFLVSIVALQLGRRLHRFPMPPGPRRVPIIGNALQMPREREWVKFAEWAKAYGGIVHLSVFSTHFIVLSDAGIISELLEKRSAIYSDRPYFPLASGLIGYDKFIILEPYGPRLREGRKLILNNINTRNAAILHPVQVSKMLLFLRKLFEDSGHLRLHVRWLVAAVIFKISHGRDIQDPDDAFVKLVETTNEDFALSVRPFVYLVDSLPFLKYVPEWVPGTGWKSVIRERRRMLHKLRDYPYEVVKQQLAQGTAQPSVTASLIEENPNPDPEEEELQKTSTSILYSVLTNSQSVSAIESFFLIMTLYPEVQNKAQAELDSVVEAGRLPDYGDRDKLPYIDALIKEVLRWNPVLPLALPHSLMEDDTYRGYHIPKGATVLANSWAVMHDPALYPDPFEVKPERYLSDQGALNPDPRQFAFGYGRRVCPGQLLAEDTLFLLIASVLSTMNITKPIGSDGLPIDVNVEYTSGAISHPTSVQCNVTVRSAESERLILTNASRDGEA</sequence>
<evidence type="ECO:0000256" key="15">
    <source>
        <dbReference type="SAM" id="MobiDB-lite"/>
    </source>
</evidence>
<dbReference type="EMBL" id="KZ110593">
    <property type="protein sequence ID" value="OSX64687.1"/>
    <property type="molecule type" value="Genomic_DNA"/>
</dbReference>
<dbReference type="GO" id="GO:0016020">
    <property type="term" value="C:membrane"/>
    <property type="evidence" value="ECO:0007669"/>
    <property type="project" value="UniProtKB-SubCell"/>
</dbReference>
<feature type="binding site" description="axial binding residue" evidence="13">
    <location>
        <position position="436"/>
    </location>
    <ligand>
        <name>heme</name>
        <dbReference type="ChEBI" id="CHEBI:30413"/>
    </ligand>
    <ligandPart>
        <name>Fe</name>
        <dbReference type="ChEBI" id="CHEBI:18248"/>
    </ligandPart>
</feature>
<keyword evidence="10 13" id="KW-0408">Iron</keyword>
<dbReference type="InterPro" id="IPR036396">
    <property type="entry name" value="Cyt_P450_sf"/>
</dbReference>
<dbReference type="GO" id="GO:0005506">
    <property type="term" value="F:iron ion binding"/>
    <property type="evidence" value="ECO:0007669"/>
    <property type="project" value="InterPro"/>
</dbReference>
<keyword evidence="7 13" id="KW-0479">Metal-binding</keyword>
<evidence type="ECO:0000256" key="9">
    <source>
        <dbReference type="ARBA" id="ARBA00023002"/>
    </source>
</evidence>
<accession>A0A1X6N7T2</accession>
<dbReference type="GeneID" id="36329359"/>
<evidence type="ECO:0000256" key="10">
    <source>
        <dbReference type="ARBA" id="ARBA00023004"/>
    </source>
</evidence>
<feature type="compositionally biased region" description="Polar residues" evidence="15">
    <location>
        <begin position="261"/>
        <end position="270"/>
    </location>
</feature>
<dbReference type="AlphaFoldDB" id="A0A1X6N7T2"/>
<reference evidence="17 18" key="1">
    <citation type="submission" date="2017-04" db="EMBL/GenBank/DDBJ databases">
        <title>Genome Sequence of the Model Brown-Rot Fungus Postia placenta SB12.</title>
        <authorList>
            <consortium name="DOE Joint Genome Institute"/>
            <person name="Gaskell J."/>
            <person name="Kersten P."/>
            <person name="Larrondo L.F."/>
            <person name="Canessa P."/>
            <person name="Martinez D."/>
            <person name="Hibbett D."/>
            <person name="Schmoll M."/>
            <person name="Kubicek C.P."/>
            <person name="Martinez A.T."/>
            <person name="Yadav J."/>
            <person name="Master E."/>
            <person name="Magnuson J.K."/>
            <person name="James T."/>
            <person name="Yaver D."/>
            <person name="Berka R."/>
            <person name="Labutti K."/>
            <person name="Lipzen A."/>
            <person name="Aerts A."/>
            <person name="Barry K."/>
            <person name="Henrissat B."/>
            <person name="Blanchette R."/>
            <person name="Grigoriev I."/>
            <person name="Cullen D."/>
        </authorList>
    </citation>
    <scope>NUCLEOTIDE SEQUENCE [LARGE SCALE GENOMIC DNA]</scope>
    <source>
        <strain evidence="17 18">MAD-698-R-SB12</strain>
    </source>
</reference>
<comment type="similarity">
    <text evidence="4 14">Belongs to the cytochrome P450 family.</text>
</comment>
<evidence type="ECO:0000256" key="11">
    <source>
        <dbReference type="ARBA" id="ARBA00023033"/>
    </source>
</evidence>